<feature type="domain" description="Uracil-DNA glycosylase-like" evidence="10">
    <location>
        <begin position="55"/>
        <end position="226"/>
    </location>
</feature>
<dbReference type="CDD" id="cd10031">
    <property type="entry name" value="UDG-F5_TTUDGB_like"/>
    <property type="match status" value="1"/>
</dbReference>
<evidence type="ECO:0000256" key="9">
    <source>
        <dbReference type="ARBA" id="ARBA00023887"/>
    </source>
</evidence>
<dbReference type="GO" id="GO:0046872">
    <property type="term" value="F:metal ion binding"/>
    <property type="evidence" value="ECO:0007669"/>
    <property type="project" value="UniProtKB-KW"/>
</dbReference>
<keyword evidence="7" id="KW-0234">DNA repair</keyword>
<keyword evidence="3" id="KW-0227">DNA damage</keyword>
<protein>
    <recommendedName>
        <fullName evidence="9">Type-5 uracil-DNA glycosylase</fullName>
    </recommendedName>
</protein>
<dbReference type="PANTHER" id="PTHR33693:SF3">
    <property type="entry name" value="TYPE-5 URACIL-DNA GLYCOSYLASE"/>
    <property type="match status" value="1"/>
</dbReference>
<keyword evidence="5" id="KW-0408">Iron</keyword>
<name>A0A382BLE7_9ZZZZ</name>
<keyword evidence="4" id="KW-0378">Hydrolase</keyword>
<dbReference type="Gene3D" id="3.40.470.10">
    <property type="entry name" value="Uracil-DNA glycosylase-like domain"/>
    <property type="match status" value="1"/>
</dbReference>
<dbReference type="InterPro" id="IPR044147">
    <property type="entry name" value="UdgB-like"/>
</dbReference>
<dbReference type="InterPro" id="IPR036895">
    <property type="entry name" value="Uracil-DNA_glycosylase-like_sf"/>
</dbReference>
<sequence length="235" mass="25815">MELFVADNHRKQLVALTDEIVACRVCTRLVNWREKVGTEKRASYKDWDYWAKPVPSFGDPDAPLVLLGLAPAAHGGNRTGRVFTGDSSATFLTAAMHKAGLANQPNSDHRDDGLEFSGAYVAAAVRCVPPGDKPTSEEQRACLPYLVRELRMLPNLKVILALGHIAFRATLQTLSEMASEKVRGKFLHGEVYRFGPSLPMMVASYHPSPRNTNTGVLSMDALVKVLKQAKELSLN</sequence>
<reference evidence="11" key="1">
    <citation type="submission" date="2018-05" db="EMBL/GenBank/DDBJ databases">
        <authorList>
            <person name="Lanie J.A."/>
            <person name="Ng W.-L."/>
            <person name="Kazmierczak K.M."/>
            <person name="Andrzejewski T.M."/>
            <person name="Davidsen T.M."/>
            <person name="Wayne K.J."/>
            <person name="Tettelin H."/>
            <person name="Glass J.I."/>
            <person name="Rusch D."/>
            <person name="Podicherti R."/>
            <person name="Tsui H.-C.T."/>
            <person name="Winkler M.E."/>
        </authorList>
    </citation>
    <scope>NUCLEOTIDE SEQUENCE</scope>
</reference>
<dbReference type="InterPro" id="IPR005122">
    <property type="entry name" value="Uracil-DNA_glycosylase-like"/>
</dbReference>
<keyword evidence="6" id="KW-0411">Iron-sulfur</keyword>
<evidence type="ECO:0000256" key="8">
    <source>
        <dbReference type="ARBA" id="ARBA00023779"/>
    </source>
</evidence>
<keyword evidence="2" id="KW-0479">Metal-binding</keyword>
<evidence type="ECO:0000256" key="3">
    <source>
        <dbReference type="ARBA" id="ARBA00022763"/>
    </source>
</evidence>
<comment type="similarity">
    <text evidence="8">Belongs to the uracil-DNA glycosylase (UDG) superfamily. Type 5 (UDGb) family.</text>
</comment>
<dbReference type="GO" id="GO:0051539">
    <property type="term" value="F:4 iron, 4 sulfur cluster binding"/>
    <property type="evidence" value="ECO:0007669"/>
    <property type="project" value="UniProtKB-KW"/>
</dbReference>
<dbReference type="SUPFAM" id="SSF52141">
    <property type="entry name" value="Uracil-DNA glycosylase-like"/>
    <property type="match status" value="1"/>
</dbReference>
<gene>
    <name evidence="11" type="ORF">METZ01_LOCUS166871</name>
</gene>
<dbReference type="SMART" id="SM00987">
    <property type="entry name" value="UreE_C"/>
    <property type="match status" value="1"/>
</dbReference>
<evidence type="ECO:0000256" key="1">
    <source>
        <dbReference type="ARBA" id="ARBA00022485"/>
    </source>
</evidence>
<accession>A0A382BLE7</accession>
<organism evidence="11">
    <name type="scientific">marine metagenome</name>
    <dbReference type="NCBI Taxonomy" id="408172"/>
    <lineage>
        <taxon>unclassified sequences</taxon>
        <taxon>metagenomes</taxon>
        <taxon>ecological metagenomes</taxon>
    </lineage>
</organism>
<proteinExistence type="inferred from homology"/>
<dbReference type="GO" id="GO:0004844">
    <property type="term" value="F:uracil DNA N-glycosylase activity"/>
    <property type="evidence" value="ECO:0007669"/>
    <property type="project" value="InterPro"/>
</dbReference>
<dbReference type="GO" id="GO:0033958">
    <property type="term" value="F:DNA-deoxyinosine glycosylase activity"/>
    <property type="evidence" value="ECO:0007669"/>
    <property type="project" value="InterPro"/>
</dbReference>
<evidence type="ECO:0000256" key="6">
    <source>
        <dbReference type="ARBA" id="ARBA00023014"/>
    </source>
</evidence>
<evidence type="ECO:0000256" key="5">
    <source>
        <dbReference type="ARBA" id="ARBA00023004"/>
    </source>
</evidence>
<evidence type="ECO:0000313" key="11">
    <source>
        <dbReference type="EMBL" id="SVB14017.1"/>
    </source>
</evidence>
<keyword evidence="1" id="KW-0004">4Fe-4S</keyword>
<dbReference type="InterPro" id="IPR051536">
    <property type="entry name" value="UDG_Type-4/5"/>
</dbReference>
<evidence type="ECO:0000256" key="2">
    <source>
        <dbReference type="ARBA" id="ARBA00022723"/>
    </source>
</evidence>
<dbReference type="AlphaFoldDB" id="A0A382BLE7"/>
<evidence type="ECO:0000256" key="4">
    <source>
        <dbReference type="ARBA" id="ARBA00022801"/>
    </source>
</evidence>
<dbReference type="EMBL" id="UINC01030130">
    <property type="protein sequence ID" value="SVB14017.1"/>
    <property type="molecule type" value="Genomic_DNA"/>
</dbReference>
<dbReference type="Pfam" id="PF03167">
    <property type="entry name" value="UDG"/>
    <property type="match status" value="1"/>
</dbReference>
<dbReference type="GO" id="GO:0006284">
    <property type="term" value="P:base-excision repair"/>
    <property type="evidence" value="ECO:0007669"/>
    <property type="project" value="InterPro"/>
</dbReference>
<dbReference type="SMART" id="SM00986">
    <property type="entry name" value="UDG"/>
    <property type="match status" value="1"/>
</dbReference>
<evidence type="ECO:0000256" key="7">
    <source>
        <dbReference type="ARBA" id="ARBA00023204"/>
    </source>
</evidence>
<evidence type="ECO:0000259" key="10">
    <source>
        <dbReference type="SMART" id="SM00986"/>
    </source>
</evidence>
<dbReference type="PANTHER" id="PTHR33693">
    <property type="entry name" value="TYPE-5 URACIL-DNA GLYCOSYLASE"/>
    <property type="match status" value="1"/>
</dbReference>